<evidence type="ECO:0000313" key="3">
    <source>
        <dbReference type="Proteomes" id="UP000015347"/>
    </source>
</evidence>
<dbReference type="HOGENOM" id="CLU_2883326_0_0_5"/>
<dbReference type="RefSeq" id="WP_020041617.1">
    <property type="nucleotide sequence ID" value="NZ_KE557290.1"/>
</dbReference>
<protein>
    <submittedName>
        <fullName evidence="2">Uncharacterized protein</fullName>
    </submittedName>
</protein>
<dbReference type="Proteomes" id="UP000015347">
    <property type="component" value="Unassembled WGS sequence"/>
</dbReference>
<evidence type="ECO:0000256" key="1">
    <source>
        <dbReference type="SAM" id="Phobius"/>
    </source>
</evidence>
<keyword evidence="3" id="KW-1185">Reference proteome</keyword>
<name>S9Q2X1_9RHOB</name>
<keyword evidence="1" id="KW-0472">Membrane</keyword>
<comment type="caution">
    <text evidence="2">The sequence shown here is derived from an EMBL/GenBank/DDBJ whole genome shotgun (WGS) entry which is preliminary data.</text>
</comment>
<keyword evidence="1" id="KW-1133">Transmembrane helix</keyword>
<keyword evidence="1" id="KW-0812">Transmembrane</keyword>
<dbReference type="AlphaFoldDB" id="S9Q2X1"/>
<reference evidence="3" key="1">
    <citation type="journal article" date="2014" name="Stand. Genomic Sci.">
        <title>Genome sequence of the exopolysaccharide-producing Salipiger mucosus type strain (DSM 16094(T)), a moderately halophilic member of the Roseobacter clade.</title>
        <authorList>
            <person name="Riedel T."/>
            <person name="Spring S."/>
            <person name="Fiebig A."/>
            <person name="Petersen J."/>
            <person name="Kyrpides N.C."/>
            <person name="Goker M."/>
            <person name="Klenk H.P."/>
        </authorList>
    </citation>
    <scope>NUCLEOTIDE SEQUENCE [LARGE SCALE GENOMIC DNA]</scope>
    <source>
        <strain evidence="3">DSM 16094</strain>
    </source>
</reference>
<gene>
    <name evidence="2" type="ORF">Salmuc_04564</name>
</gene>
<dbReference type="eggNOG" id="ENOG502ZFP8">
    <property type="taxonomic scope" value="Bacteria"/>
</dbReference>
<dbReference type="EMBL" id="APVH01000070">
    <property type="protein sequence ID" value="EPX75646.1"/>
    <property type="molecule type" value="Genomic_DNA"/>
</dbReference>
<accession>S9Q2X1</accession>
<dbReference type="OrthoDB" id="7876119at2"/>
<proteinExistence type="predicted"/>
<feature type="transmembrane region" description="Helical" evidence="1">
    <location>
        <begin position="35"/>
        <end position="58"/>
    </location>
</feature>
<evidence type="ECO:0000313" key="2">
    <source>
        <dbReference type="EMBL" id="EPX75646.1"/>
    </source>
</evidence>
<feature type="transmembrane region" description="Helical" evidence="1">
    <location>
        <begin position="6"/>
        <end position="23"/>
    </location>
</feature>
<organism evidence="2 3">
    <name type="scientific">Salipiger mucosus DSM 16094</name>
    <dbReference type="NCBI Taxonomy" id="1123237"/>
    <lineage>
        <taxon>Bacteria</taxon>
        <taxon>Pseudomonadati</taxon>
        <taxon>Pseudomonadota</taxon>
        <taxon>Alphaproteobacteria</taxon>
        <taxon>Rhodobacterales</taxon>
        <taxon>Roseobacteraceae</taxon>
        <taxon>Salipiger</taxon>
    </lineage>
</organism>
<sequence length="63" mass="7175">MDVWTVAVALYLASTVVALFLTYQEQKRRGHKTPVYTVIGYVLCAVWPLVAAVMVIFYRPRKA</sequence>